<dbReference type="EMBL" id="NNRL01000159">
    <property type="protein sequence ID" value="OYR12447.1"/>
    <property type="molecule type" value="Genomic_DNA"/>
</dbReference>
<protein>
    <submittedName>
        <fullName evidence="2">Putative transposase</fullName>
    </submittedName>
</protein>
<evidence type="ECO:0000313" key="2">
    <source>
        <dbReference type="EMBL" id="OYR12447.1"/>
    </source>
</evidence>
<evidence type="ECO:0000313" key="3">
    <source>
        <dbReference type="Proteomes" id="UP000216478"/>
    </source>
</evidence>
<gene>
    <name evidence="2" type="ORF">CEV33_1231</name>
</gene>
<accession>A0A256FC44</accession>
<dbReference type="Proteomes" id="UP000216478">
    <property type="component" value="Unassembled WGS sequence"/>
</dbReference>
<name>A0A256FC44_9HYPH</name>
<dbReference type="AlphaFoldDB" id="A0A256FC44"/>
<dbReference type="InterPro" id="IPR024445">
    <property type="entry name" value="Tnp_ISXO2-like"/>
</dbReference>
<reference evidence="2 3" key="1">
    <citation type="submission" date="2017-07" db="EMBL/GenBank/DDBJ databases">
        <title>Phylogenetic study on the rhizospheric bacterium Ochrobactrum sp. A44.</title>
        <authorList>
            <person name="Krzyzanowska D.M."/>
            <person name="Ossowicki A."/>
            <person name="Rajewska M."/>
            <person name="Maciag T."/>
            <person name="Kaczynski Z."/>
            <person name="Czerwicka M."/>
            <person name="Jafra S."/>
        </authorList>
    </citation>
    <scope>NUCLEOTIDE SEQUENCE [LARGE SCALE GENOMIC DNA]</scope>
    <source>
        <strain evidence="2 3">OgA9a</strain>
    </source>
</reference>
<sequence>MLIVEQVAAHEELLGGEGEVDESYFSNARKGKRGRGAVGKVPVFSLLKRDGKIFSIPVPDAEATTLMPIITRLAEIQRHSKAELFLVHQGMRV</sequence>
<comment type="caution">
    <text evidence="2">The sequence shown here is derived from an EMBL/GenBank/DDBJ whole genome shotgun (WGS) entry which is preliminary data.</text>
</comment>
<evidence type="ECO:0000259" key="1">
    <source>
        <dbReference type="Pfam" id="PF12762"/>
    </source>
</evidence>
<feature type="domain" description="ISXO2-like transposase" evidence="1">
    <location>
        <begin position="14"/>
        <end position="73"/>
    </location>
</feature>
<proteinExistence type="predicted"/>
<dbReference type="Pfam" id="PF12762">
    <property type="entry name" value="DDE_Tnp_IS1595"/>
    <property type="match status" value="1"/>
</dbReference>
<keyword evidence="3" id="KW-1185">Reference proteome</keyword>
<organism evidence="2 3">
    <name type="scientific">Brucella grignonensis</name>
    <dbReference type="NCBI Taxonomy" id="94627"/>
    <lineage>
        <taxon>Bacteria</taxon>
        <taxon>Pseudomonadati</taxon>
        <taxon>Pseudomonadota</taxon>
        <taxon>Alphaproteobacteria</taxon>
        <taxon>Hyphomicrobiales</taxon>
        <taxon>Brucellaceae</taxon>
        <taxon>Brucella/Ochrobactrum group</taxon>
        <taxon>Brucella</taxon>
    </lineage>
</organism>